<dbReference type="InterPro" id="IPR002872">
    <property type="entry name" value="Proline_DH_dom"/>
</dbReference>
<dbReference type="EMBL" id="BBMS01000042">
    <property type="protein sequence ID" value="GAL28381.1"/>
    <property type="molecule type" value="Genomic_DNA"/>
</dbReference>
<accession>A0ABQ0JHZ1</accession>
<reference evidence="4" key="2">
    <citation type="submission" date="2014-09" db="EMBL/GenBank/DDBJ databases">
        <authorList>
            <consortium name="NBRP consortium"/>
            <person name="Sawabe T."/>
            <person name="Meirelles P."/>
            <person name="Nakanishi M."/>
            <person name="Sayaka M."/>
            <person name="Hattori M."/>
            <person name="Ohkuma M."/>
        </authorList>
    </citation>
    <scope>NUCLEOTIDE SEQUENCE [LARGE SCALE GENOMIC DNA]</scope>
    <source>
        <strain evidence="4">JCM 19239</strain>
    </source>
</reference>
<dbReference type="InterPro" id="IPR029041">
    <property type="entry name" value="FAD-linked_oxidoreductase-like"/>
</dbReference>
<dbReference type="GO" id="GO:0004657">
    <property type="term" value="F:proline dehydrogenase activity"/>
    <property type="evidence" value="ECO:0007669"/>
    <property type="project" value="UniProtKB-EC"/>
</dbReference>
<organism evidence="3 4">
    <name type="scientific">Vibrio variabilis</name>
    <dbReference type="NCBI Taxonomy" id="990271"/>
    <lineage>
        <taxon>Bacteria</taxon>
        <taxon>Pseudomonadati</taxon>
        <taxon>Pseudomonadota</taxon>
        <taxon>Gammaproteobacteria</taxon>
        <taxon>Vibrionales</taxon>
        <taxon>Vibrionaceae</taxon>
        <taxon>Vibrio</taxon>
    </lineage>
</organism>
<dbReference type="Proteomes" id="UP000029223">
    <property type="component" value="Unassembled WGS sequence"/>
</dbReference>
<reference evidence="4" key="1">
    <citation type="submission" date="2014-09" db="EMBL/GenBank/DDBJ databases">
        <title>Vibrio variabilis JCM 19239. (C206) whole genome shotgun sequence.</title>
        <authorList>
            <person name="Sawabe T."/>
            <person name="Meirelles P."/>
            <person name="Nakanishi M."/>
            <person name="Sayaka M."/>
            <person name="Hattori M."/>
            <person name="Ohkuma M."/>
        </authorList>
    </citation>
    <scope>NUCLEOTIDE SEQUENCE [LARGE SCALE GENOMIC DNA]</scope>
    <source>
        <strain evidence="4">JCM 19239</strain>
    </source>
</reference>
<evidence type="ECO:0000256" key="1">
    <source>
        <dbReference type="ARBA" id="ARBA00023002"/>
    </source>
</evidence>
<evidence type="ECO:0000313" key="4">
    <source>
        <dbReference type="Proteomes" id="UP000029223"/>
    </source>
</evidence>
<name>A0ABQ0JHZ1_9VIBR</name>
<dbReference type="GO" id="GO:0003842">
    <property type="term" value="F:L-glutamate gamma-semialdehyde dehydrogenase activity"/>
    <property type="evidence" value="ECO:0007669"/>
    <property type="project" value="UniProtKB-EC"/>
</dbReference>
<evidence type="ECO:0000313" key="3">
    <source>
        <dbReference type="EMBL" id="GAL28381.1"/>
    </source>
</evidence>
<sequence>MLTELCDTLTQLLTRARELDVAITIDAEEADRLELSLKLFEKVYRSDVAKGWGKFGLVIQAYSKRALPVLVWVNGLAKQQGDLIPLRLVKGAYWDSEIKCLSKLVTTTTLFIPVKKRLMWHT</sequence>
<gene>
    <name evidence="3" type="ORF">JCM19239_2211</name>
</gene>
<feature type="domain" description="Proline dehydrogenase" evidence="2">
    <location>
        <begin position="9"/>
        <end position="100"/>
    </location>
</feature>
<evidence type="ECO:0000259" key="2">
    <source>
        <dbReference type="Pfam" id="PF01619"/>
    </source>
</evidence>
<dbReference type="SUPFAM" id="SSF51730">
    <property type="entry name" value="FAD-linked oxidoreductase"/>
    <property type="match status" value="1"/>
</dbReference>
<keyword evidence="4" id="KW-1185">Reference proteome</keyword>
<keyword evidence="1 3" id="KW-0560">Oxidoreductase</keyword>
<dbReference type="EC" id="1.2.1.88" evidence="3"/>
<dbReference type="EC" id="1.5.5.2" evidence="3"/>
<protein>
    <submittedName>
        <fullName evidence="3">Proline dehydrogenase</fullName>
        <ecNumber evidence="3">1.2.1.88</ecNumber>
        <ecNumber evidence="3">1.5.5.2</ecNumber>
    </submittedName>
</protein>
<comment type="caution">
    <text evidence="3">The sequence shown here is derived from an EMBL/GenBank/DDBJ whole genome shotgun (WGS) entry which is preliminary data.</text>
</comment>
<proteinExistence type="predicted"/>
<dbReference type="Pfam" id="PF01619">
    <property type="entry name" value="Pro_dh"/>
    <property type="match status" value="1"/>
</dbReference>
<dbReference type="Gene3D" id="3.20.20.220">
    <property type="match status" value="1"/>
</dbReference>